<evidence type="ECO:0000313" key="2">
    <source>
        <dbReference type="Proteomes" id="UP000003344"/>
    </source>
</evidence>
<dbReference type="AlphaFoldDB" id="D3A0F1"/>
<dbReference type="EMBL" id="ACDX02000027">
    <property type="protein sequence ID" value="EFC87178.1"/>
    <property type="molecule type" value="Genomic_DNA"/>
</dbReference>
<organism evidence="1 2">
    <name type="scientific">Neisseria mucosa (strain ATCC 25996 / DSM 4631 / NCTC 10774 / M26)</name>
    <dbReference type="NCBI Taxonomy" id="546266"/>
    <lineage>
        <taxon>Bacteria</taxon>
        <taxon>Pseudomonadati</taxon>
        <taxon>Pseudomonadota</taxon>
        <taxon>Betaproteobacteria</taxon>
        <taxon>Neisseriales</taxon>
        <taxon>Neisseriaceae</taxon>
        <taxon>Neisseria</taxon>
    </lineage>
</organism>
<accession>D3A0F1</accession>
<reference evidence="1 2" key="1">
    <citation type="submission" date="2009-10" db="EMBL/GenBank/DDBJ databases">
        <authorList>
            <person name="Weinstock G."/>
            <person name="Sodergren E."/>
            <person name="Clifton S."/>
            <person name="Fulton L."/>
            <person name="Fulton B."/>
            <person name="Courtney L."/>
            <person name="Fronick C."/>
            <person name="Harrison M."/>
            <person name="Strong C."/>
            <person name="Farmer C."/>
            <person name="Delahaunty K."/>
            <person name="Markovic C."/>
            <person name="Hall O."/>
            <person name="Minx P."/>
            <person name="Tomlinson C."/>
            <person name="Mitreva M."/>
            <person name="Nelson J."/>
            <person name="Hou S."/>
            <person name="Wollam A."/>
            <person name="Pepin K.H."/>
            <person name="Johnson M."/>
            <person name="Bhonagiri V."/>
            <person name="Nash W.E."/>
            <person name="Warren W."/>
            <person name="Chinwalla A."/>
            <person name="Mardis E.R."/>
            <person name="Wilson R.K."/>
        </authorList>
    </citation>
    <scope>NUCLEOTIDE SEQUENCE [LARGE SCALE GENOMIC DNA]</scope>
    <source>
        <strain evidence="2">ATCC 25996 / DSM 4631 / NCTC 10774 / M26</strain>
    </source>
</reference>
<comment type="caution">
    <text evidence="1">The sequence shown here is derived from an EMBL/GenBank/DDBJ whole genome shotgun (WGS) entry which is preliminary data.</text>
</comment>
<proteinExistence type="predicted"/>
<gene>
    <name evidence="1" type="ORF">NEIMUCOT_06386</name>
</gene>
<name>D3A0F1_NEIM2</name>
<dbReference type="Proteomes" id="UP000003344">
    <property type="component" value="Unassembled WGS sequence"/>
</dbReference>
<protein>
    <submittedName>
        <fullName evidence="1">Uncharacterized protein</fullName>
    </submittedName>
</protein>
<dbReference type="STRING" id="546266.NEIMUCOT_06386"/>
<sequence>MRKRSSEKAELGFNRLTMPVFQPDFVFRRPLLYPWALLQCFDFDVRSNINRLFRRVS</sequence>
<evidence type="ECO:0000313" key="1">
    <source>
        <dbReference type="EMBL" id="EFC87178.1"/>
    </source>
</evidence>